<proteinExistence type="predicted"/>
<dbReference type="PANTHER" id="PTHR34475:SF1">
    <property type="entry name" value="CYTOSKELETON PROTEIN RODZ"/>
    <property type="match status" value="1"/>
</dbReference>
<keyword evidence="2" id="KW-0472">Membrane</keyword>
<dbReference type="InterPro" id="IPR050400">
    <property type="entry name" value="Bact_Cytoskel_RodZ"/>
</dbReference>
<dbReference type="SUPFAM" id="SSF47413">
    <property type="entry name" value="lambda repressor-like DNA-binding domains"/>
    <property type="match status" value="1"/>
</dbReference>
<evidence type="ECO:0000256" key="2">
    <source>
        <dbReference type="SAM" id="Phobius"/>
    </source>
</evidence>
<feature type="domain" description="HTH cro/C1-type" evidence="3">
    <location>
        <begin position="9"/>
        <end position="41"/>
    </location>
</feature>
<keyword evidence="2" id="KW-0812">Transmembrane</keyword>
<evidence type="ECO:0000313" key="5">
    <source>
        <dbReference type="Proteomes" id="UP000633619"/>
    </source>
</evidence>
<gene>
    <name evidence="4" type="ORF">I8U20_11560</name>
</gene>
<dbReference type="GO" id="GO:0003677">
    <property type="term" value="F:DNA binding"/>
    <property type="evidence" value="ECO:0007669"/>
    <property type="project" value="InterPro"/>
</dbReference>
<dbReference type="AlphaFoldDB" id="A0A8I1DFV7"/>
<dbReference type="InterPro" id="IPR001387">
    <property type="entry name" value="Cro/C1-type_HTH"/>
</dbReference>
<accession>A0A8I1DFV7</accession>
<feature type="compositionally biased region" description="Polar residues" evidence="1">
    <location>
        <begin position="210"/>
        <end position="223"/>
    </location>
</feature>
<keyword evidence="5" id="KW-1185">Reference proteome</keyword>
<dbReference type="SMART" id="SM00530">
    <property type="entry name" value="HTH_XRE"/>
    <property type="match status" value="1"/>
</dbReference>
<evidence type="ECO:0000259" key="3">
    <source>
        <dbReference type="PROSITE" id="PS50943"/>
    </source>
</evidence>
<dbReference type="Proteomes" id="UP000633619">
    <property type="component" value="Unassembled WGS sequence"/>
</dbReference>
<dbReference type="Pfam" id="PF13413">
    <property type="entry name" value="HTH_25"/>
    <property type="match status" value="1"/>
</dbReference>
<dbReference type="PANTHER" id="PTHR34475">
    <property type="match status" value="1"/>
</dbReference>
<feature type="transmembrane region" description="Helical" evidence="2">
    <location>
        <begin position="307"/>
        <end position="331"/>
    </location>
</feature>
<comment type="caution">
    <text evidence="4">The sequence shown here is derived from an EMBL/GenBank/DDBJ whole genome shotgun (WGS) entry which is preliminary data.</text>
</comment>
<feature type="compositionally biased region" description="Basic and acidic residues" evidence="1">
    <location>
        <begin position="273"/>
        <end position="292"/>
    </location>
</feature>
<protein>
    <submittedName>
        <fullName evidence="4">Helix-turn-helix domain-containing protein</fullName>
    </submittedName>
</protein>
<keyword evidence="2" id="KW-1133">Transmembrane helix</keyword>
<dbReference type="Gene3D" id="1.10.260.40">
    <property type="entry name" value="lambda repressor-like DNA-binding domains"/>
    <property type="match status" value="1"/>
</dbReference>
<organism evidence="4 5">
    <name type="scientific">Thermoactinomyces intermedius</name>
    <dbReference type="NCBI Taxonomy" id="2024"/>
    <lineage>
        <taxon>Bacteria</taxon>
        <taxon>Bacillati</taxon>
        <taxon>Bacillota</taxon>
        <taxon>Bacilli</taxon>
        <taxon>Bacillales</taxon>
        <taxon>Thermoactinomycetaceae</taxon>
        <taxon>Thermoactinomyces</taxon>
    </lineage>
</organism>
<dbReference type="EMBL" id="JAECVW010000008">
    <property type="protein sequence ID" value="MBH8595965.1"/>
    <property type="molecule type" value="Genomic_DNA"/>
</dbReference>
<reference evidence="4 5" key="1">
    <citation type="submission" date="2020-12" db="EMBL/GenBank/DDBJ databases">
        <title>WGS of Thermoactinomyces spp.</title>
        <authorList>
            <person name="Cheng K."/>
        </authorList>
    </citation>
    <scope>NUCLEOTIDE SEQUENCE [LARGE SCALE GENOMIC DNA]</scope>
    <source>
        <strain evidence="5">CICC 10671\DSM 43846</strain>
    </source>
</reference>
<dbReference type="PROSITE" id="PS50943">
    <property type="entry name" value="HTH_CROC1"/>
    <property type="match status" value="1"/>
</dbReference>
<name>A0A8I1DFV7_THEIN</name>
<dbReference type="CDD" id="cd00093">
    <property type="entry name" value="HTH_XRE"/>
    <property type="match status" value="1"/>
</dbReference>
<dbReference type="InterPro" id="IPR010982">
    <property type="entry name" value="Lambda_DNA-bd_dom_sf"/>
</dbReference>
<evidence type="ECO:0000313" key="4">
    <source>
        <dbReference type="EMBL" id="MBH8595965.1"/>
    </source>
</evidence>
<evidence type="ECO:0000256" key="1">
    <source>
        <dbReference type="SAM" id="MobiDB-lite"/>
    </source>
</evidence>
<sequence>MSVEIGSYLRQAREAIGMSLEELQEKTKIQKSFLIAIENGEFDKLPSPFYVRTYLRSYANCVKIEPHHILRQYRKMEQAERLTGVHKAVNPNDLNQNQQTQKLPPLEKYQLTGKMPAVNPSQSTQQNTTRMRTLPMSNQNKGRINAQTALTASKTMINRVSDQVKARRDMGYQQAGILNKDKDQTAQGNVGGISPKKELYPTVSRKNHGQTRPNQSLLLSNTGKVPRVSGPLTRVSDQATRNSGPVPRVTGAMKKLDLNDVPIPSVLPDDLENESKTKEGERQRLSRVERLSRSASKSRRSFKISGLNLKSPIAMAVAGLILCIPLGWAILSFTGDDTQPDSNSTAQTANDQMLEIPPEKKGKLQLAQQDVNVVHYRLQDTDQIVVMVHAAGGKSRVELRTDLPSEGGSDHLIKDVTLPKDEKWSYKYTYEGNPDFYVGLSAPEDAIVYVNGQVVKSARYIHVRRVD</sequence>
<feature type="region of interest" description="Disordered" evidence="1">
    <location>
        <begin position="204"/>
        <end position="292"/>
    </location>
</feature>
<dbReference type="RefSeq" id="WP_181732608.1">
    <property type="nucleotide sequence ID" value="NZ_JACEIR010000009.1"/>
</dbReference>